<dbReference type="PANTHER" id="PTHR43861:SF1">
    <property type="entry name" value="TRANS-ACONITATE 2-METHYLTRANSFERASE"/>
    <property type="match status" value="1"/>
</dbReference>
<dbReference type="PANTHER" id="PTHR43861">
    <property type="entry name" value="TRANS-ACONITATE 2-METHYLTRANSFERASE-RELATED"/>
    <property type="match status" value="1"/>
</dbReference>
<evidence type="ECO:0000313" key="2">
    <source>
        <dbReference type="EMBL" id="JAV69139.1"/>
    </source>
</evidence>
<dbReference type="CDD" id="cd02440">
    <property type="entry name" value="AdoMet_MTases"/>
    <property type="match status" value="1"/>
</dbReference>
<sequence length="271" mass="31108">MNKPDLYSTHVTPHSIEYYKSILDKYLPKIRHGNNNNKSALDIGCGPGRVTHDVILPYVKQEIDEIIGVDISVPMIEHAQKTYANDQVNFKVVNAAEPVPEDFVERFDYIFSFMTLHRIPDQRLLYSNILKMLKPNGSFLVTYIAKSKNTAICNKVCDLEVYSPYIPKTYRRNTAFNKSENPQEELTSILRDTGFKDIHCEVNTTRLGNYSRTGIERYFVSILGHYDCIPSHLQKQFIADHVDQIGTGNGANGEKEYYVEHDLFIAHGRRT</sequence>
<dbReference type="AlphaFoldDB" id="A0A1Y1L640"/>
<dbReference type="InterPro" id="IPR029063">
    <property type="entry name" value="SAM-dependent_MTases_sf"/>
</dbReference>
<dbReference type="Pfam" id="PF13847">
    <property type="entry name" value="Methyltransf_31"/>
    <property type="match status" value="1"/>
</dbReference>
<organism evidence="2">
    <name type="scientific">Photinus pyralis</name>
    <name type="common">Common eastern firefly</name>
    <name type="synonym">Lampyris pyralis</name>
    <dbReference type="NCBI Taxonomy" id="7054"/>
    <lineage>
        <taxon>Eukaryota</taxon>
        <taxon>Metazoa</taxon>
        <taxon>Ecdysozoa</taxon>
        <taxon>Arthropoda</taxon>
        <taxon>Hexapoda</taxon>
        <taxon>Insecta</taxon>
        <taxon>Pterygota</taxon>
        <taxon>Neoptera</taxon>
        <taxon>Endopterygota</taxon>
        <taxon>Coleoptera</taxon>
        <taxon>Polyphaga</taxon>
        <taxon>Elateriformia</taxon>
        <taxon>Elateroidea</taxon>
        <taxon>Lampyridae</taxon>
        <taxon>Lampyrinae</taxon>
        <taxon>Photinus</taxon>
    </lineage>
</organism>
<protein>
    <recommendedName>
        <fullName evidence="1">Methyltransferase domain-containing protein</fullName>
    </recommendedName>
</protein>
<evidence type="ECO:0000259" key="1">
    <source>
        <dbReference type="Pfam" id="PF13847"/>
    </source>
</evidence>
<dbReference type="InterPro" id="IPR025714">
    <property type="entry name" value="Methyltranfer_dom"/>
</dbReference>
<dbReference type="EMBL" id="GEZM01063280">
    <property type="protein sequence ID" value="JAV69139.1"/>
    <property type="molecule type" value="Transcribed_RNA"/>
</dbReference>
<proteinExistence type="predicted"/>
<accession>A0A1Y1L640</accession>
<name>A0A1Y1L640_PHOPY</name>
<dbReference type="SUPFAM" id="SSF53335">
    <property type="entry name" value="S-adenosyl-L-methionine-dependent methyltransferases"/>
    <property type="match status" value="1"/>
</dbReference>
<dbReference type="Gene3D" id="3.40.50.150">
    <property type="entry name" value="Vaccinia Virus protein VP39"/>
    <property type="match status" value="1"/>
</dbReference>
<reference evidence="2" key="1">
    <citation type="journal article" date="2016" name="Sci. Rep.">
        <title>Molecular characterization of firefly nuptial gifts: a multi-omics approach sheds light on postcopulatory sexual selection.</title>
        <authorList>
            <person name="Al-Wathiqui N."/>
            <person name="Fallon T.R."/>
            <person name="South A."/>
            <person name="Weng J.K."/>
            <person name="Lewis S.M."/>
        </authorList>
    </citation>
    <scope>NUCLEOTIDE SEQUENCE</scope>
</reference>
<feature type="domain" description="Methyltransferase" evidence="1">
    <location>
        <begin position="35"/>
        <end position="162"/>
    </location>
</feature>